<name>A0A2R5EUJ4_9BACL</name>
<reference evidence="1 2" key="1">
    <citation type="submission" date="2017-08" db="EMBL/GenBank/DDBJ databases">
        <title>Substantial Increase in Enzyme Production by Combined Drug-Resistance Mutations in Paenibacillus agaridevorans.</title>
        <authorList>
            <person name="Tanaka Y."/>
            <person name="Funane K."/>
            <person name="Hosaka T."/>
            <person name="Shiwa Y."/>
            <person name="Fujita N."/>
            <person name="Miyazaki T."/>
            <person name="Yoshikawa H."/>
            <person name="Murakami K."/>
            <person name="Kasahara K."/>
            <person name="Inaoka T."/>
            <person name="Hiraga Y."/>
            <person name="Ochi K."/>
        </authorList>
    </citation>
    <scope>NUCLEOTIDE SEQUENCE [LARGE SCALE GENOMIC DNA]</scope>
    <source>
        <strain evidence="1 2">T-3040</strain>
    </source>
</reference>
<dbReference type="EMBL" id="BDQX01000225">
    <property type="protein sequence ID" value="GBG09349.1"/>
    <property type="molecule type" value="Genomic_DNA"/>
</dbReference>
<evidence type="ECO:0000313" key="1">
    <source>
        <dbReference type="EMBL" id="GBG09349.1"/>
    </source>
</evidence>
<dbReference type="RefSeq" id="WP_108994103.1">
    <property type="nucleotide sequence ID" value="NZ_BDQX01000225.1"/>
</dbReference>
<keyword evidence="2" id="KW-1185">Reference proteome</keyword>
<organism evidence="1 2">
    <name type="scientific">Paenibacillus agaridevorans</name>
    <dbReference type="NCBI Taxonomy" id="171404"/>
    <lineage>
        <taxon>Bacteria</taxon>
        <taxon>Bacillati</taxon>
        <taxon>Bacillota</taxon>
        <taxon>Bacilli</taxon>
        <taxon>Bacillales</taxon>
        <taxon>Paenibacillaceae</taxon>
        <taxon>Paenibacillus</taxon>
    </lineage>
</organism>
<accession>A0A2R5EUJ4</accession>
<dbReference type="AlphaFoldDB" id="A0A2R5EUJ4"/>
<dbReference type="Proteomes" id="UP000245202">
    <property type="component" value="Unassembled WGS sequence"/>
</dbReference>
<proteinExistence type="predicted"/>
<comment type="caution">
    <text evidence="1">The sequence shown here is derived from an EMBL/GenBank/DDBJ whole genome shotgun (WGS) entry which is preliminary data.</text>
</comment>
<gene>
    <name evidence="1" type="ORF">PAT3040_03993</name>
</gene>
<sequence>MSKRRTQFNISAVAFSVDVYEFILQLSESRRLAAWIAKQAEAELERNGAPLGTASHELLLKELREIKEMVSGCAIKAIPHTEPEDGKAVIQKISSNGISQSIPESDLDYQF</sequence>
<protein>
    <submittedName>
        <fullName evidence="1">Uncharacterized protein</fullName>
    </submittedName>
</protein>
<evidence type="ECO:0000313" key="2">
    <source>
        <dbReference type="Proteomes" id="UP000245202"/>
    </source>
</evidence>